<dbReference type="EMBL" id="CP013187">
    <property type="protein sequence ID" value="ALO43343.1"/>
    <property type="molecule type" value="Genomic_DNA"/>
</dbReference>
<feature type="binding site" evidence="1">
    <location>
        <position position="179"/>
    </location>
    <ligand>
        <name>S-adenosyl-L-methionine</name>
        <dbReference type="ChEBI" id="CHEBI:59789"/>
    </ligand>
</feature>
<dbReference type="Pfam" id="PF04445">
    <property type="entry name" value="SAM_MT"/>
    <property type="match status" value="1"/>
</dbReference>
<dbReference type="OrthoDB" id="3191794at2"/>
<comment type="similarity">
    <text evidence="1">Belongs to the methyltransferase superfamily. RsmJ family.</text>
</comment>
<evidence type="ECO:0000256" key="1">
    <source>
        <dbReference type="HAMAP-Rule" id="MF_01523"/>
    </source>
</evidence>
<keyword evidence="1" id="KW-0963">Cytoplasm</keyword>
<dbReference type="InterPro" id="IPR029063">
    <property type="entry name" value="SAM-dependent_MTases_sf"/>
</dbReference>
<comment type="subcellular location">
    <subcellularLocation>
        <location evidence="1">Cytoplasm</location>
    </subcellularLocation>
</comment>
<dbReference type="PANTHER" id="PTHR36112:SF1">
    <property type="entry name" value="RIBOSOMAL RNA SMALL SUBUNIT METHYLTRANSFERASE J"/>
    <property type="match status" value="1"/>
</dbReference>
<comment type="function">
    <text evidence="1">Specifically methylates the guanosine in position 1516 of 16S rRNA.</text>
</comment>
<keyword evidence="1" id="KW-0949">S-adenosyl-L-methionine</keyword>
<dbReference type="SUPFAM" id="SSF53335">
    <property type="entry name" value="S-adenosyl-L-methionine-dependent methyltransferases"/>
    <property type="match status" value="1"/>
</dbReference>
<organism evidence="2 3">
    <name type="scientific">Pseudoalteromonas phenolica</name>
    <dbReference type="NCBI Taxonomy" id="161398"/>
    <lineage>
        <taxon>Bacteria</taxon>
        <taxon>Pseudomonadati</taxon>
        <taxon>Pseudomonadota</taxon>
        <taxon>Gammaproteobacteria</taxon>
        <taxon>Alteromonadales</taxon>
        <taxon>Pseudoalteromonadaceae</taxon>
        <taxon>Pseudoalteromonas</taxon>
    </lineage>
</organism>
<sequence length="259" mass="28853">MLIHTPYSENRPYLDELEKRFELVNWAEQQNADGVPNKALFKLQFDEHGLQLFKSDEPKLGAIRVDFVTGASAHRRKFGGGKGQAIAKAVGLNKGAVPHVLDATAGLGRDAFVLAALGCKVTMHERHPVVAALLYDGLQRAYQDAEIGDWMKAQVGMAFGSSHDLLNSTEVEPDVVYLDPMFPHREKSALVKKEMRVFQSLVGDDHDADALLEFAMQLASKRVAVKRPDYAPFLDEQKPSMQITTKKNRFDVYVKAAMK</sequence>
<keyword evidence="1 2" id="KW-0808">Transferase</keyword>
<protein>
    <recommendedName>
        <fullName evidence="1">Ribosomal RNA small subunit methyltransferase J</fullName>
        <ecNumber evidence="1">2.1.1.242</ecNumber>
    </recommendedName>
    <alternativeName>
        <fullName evidence="1">16S rRNA m2G1516 methyltransferase</fullName>
    </alternativeName>
    <alternativeName>
        <fullName evidence="1">rRNA (guanine-N(2)-)-methyltransferase</fullName>
    </alternativeName>
</protein>
<keyword evidence="1 2" id="KW-0489">Methyltransferase</keyword>
<keyword evidence="3" id="KW-1185">Reference proteome</keyword>
<dbReference type="Gene3D" id="3.40.50.150">
    <property type="entry name" value="Vaccinia Virus protein VP39"/>
    <property type="match status" value="1"/>
</dbReference>
<comment type="catalytic activity">
    <reaction evidence="1">
        <text>guanosine(1516) in 16S rRNA + S-adenosyl-L-methionine = N(2)-methylguanosine(1516) in 16S rRNA + S-adenosyl-L-homocysteine + H(+)</text>
        <dbReference type="Rhea" id="RHEA:43220"/>
        <dbReference type="Rhea" id="RHEA-COMP:10412"/>
        <dbReference type="Rhea" id="RHEA-COMP:10413"/>
        <dbReference type="ChEBI" id="CHEBI:15378"/>
        <dbReference type="ChEBI" id="CHEBI:57856"/>
        <dbReference type="ChEBI" id="CHEBI:59789"/>
        <dbReference type="ChEBI" id="CHEBI:74269"/>
        <dbReference type="ChEBI" id="CHEBI:74481"/>
        <dbReference type="EC" id="2.1.1.242"/>
    </reaction>
</comment>
<dbReference type="Gene3D" id="3.40.1630.10">
    <property type="entry name" value="YhiQ-like domain"/>
    <property type="match status" value="1"/>
</dbReference>
<feature type="binding site" evidence="1">
    <location>
        <begin position="125"/>
        <end position="126"/>
    </location>
    <ligand>
        <name>S-adenosyl-L-methionine</name>
        <dbReference type="ChEBI" id="CHEBI:59789"/>
    </ligand>
</feature>
<dbReference type="RefSeq" id="WP_058031007.1">
    <property type="nucleotide sequence ID" value="NZ_CP013187.1"/>
</dbReference>
<dbReference type="GO" id="GO:0008990">
    <property type="term" value="F:rRNA (guanine-N2-)-methyltransferase activity"/>
    <property type="evidence" value="ECO:0007669"/>
    <property type="project" value="UniProtKB-UniRule"/>
</dbReference>
<feature type="binding site" evidence="1">
    <location>
        <begin position="109"/>
        <end position="110"/>
    </location>
    <ligand>
        <name>S-adenosyl-L-methionine</name>
        <dbReference type="ChEBI" id="CHEBI:59789"/>
    </ligand>
</feature>
<feature type="binding site" evidence="1">
    <location>
        <begin position="161"/>
        <end position="162"/>
    </location>
    <ligand>
        <name>S-adenosyl-L-methionine</name>
        <dbReference type="ChEBI" id="CHEBI:59789"/>
    </ligand>
</feature>
<gene>
    <name evidence="1" type="primary">rsmJ</name>
    <name evidence="2" type="ORF">PP2015_2858</name>
</gene>
<name>A0A0S2K5K0_9GAMM</name>
<dbReference type="GO" id="GO:0005737">
    <property type="term" value="C:cytoplasm"/>
    <property type="evidence" value="ECO:0007669"/>
    <property type="project" value="UniProtKB-SubCell"/>
</dbReference>
<dbReference type="PANTHER" id="PTHR36112">
    <property type="entry name" value="RIBOSOMAL RNA SMALL SUBUNIT METHYLTRANSFERASE J"/>
    <property type="match status" value="1"/>
</dbReference>
<accession>A0A0S2K5K0</accession>
<dbReference type="InterPro" id="IPR007536">
    <property type="entry name" value="16SrRNA_methylTrfase_J"/>
</dbReference>
<dbReference type="PATRIC" id="fig|161398.10.peg.2917"/>
<dbReference type="Proteomes" id="UP000061457">
    <property type="component" value="Chromosome I"/>
</dbReference>
<keyword evidence="1" id="KW-0698">rRNA processing</keyword>
<dbReference type="KEGG" id="pphe:PP2015_2858"/>
<evidence type="ECO:0000313" key="3">
    <source>
        <dbReference type="Proteomes" id="UP000061457"/>
    </source>
</evidence>
<dbReference type="HAMAP" id="MF_01523">
    <property type="entry name" value="16SrRNA_methyltr_J"/>
    <property type="match status" value="1"/>
</dbReference>
<dbReference type="AlphaFoldDB" id="A0A0S2K5K0"/>
<dbReference type="EC" id="2.1.1.242" evidence="1"/>
<evidence type="ECO:0000313" key="2">
    <source>
        <dbReference type="EMBL" id="ALO43343.1"/>
    </source>
</evidence>
<reference evidence="2 3" key="1">
    <citation type="submission" date="2015-11" db="EMBL/GenBank/DDBJ databases">
        <authorList>
            <person name="Zhang Y."/>
            <person name="Guo Z."/>
        </authorList>
    </citation>
    <scope>NUCLEOTIDE SEQUENCE [LARGE SCALE GENOMIC DNA]</scope>
    <source>
        <strain evidence="2 3">KCTC 12086</strain>
    </source>
</reference>
<dbReference type="STRING" id="161398.PP2015_2858"/>
<proteinExistence type="inferred from homology"/>